<feature type="chain" id="PRO_5035864526" description="Secreted protein" evidence="1">
    <location>
        <begin position="23"/>
        <end position="78"/>
    </location>
</feature>
<accession>A0A8T0IZE9</accession>
<comment type="caution">
    <text evidence="2">The sequence shown here is derived from an EMBL/GenBank/DDBJ whole genome shotgun (WGS) entry which is preliminary data.</text>
</comment>
<keyword evidence="1" id="KW-0732">Signal</keyword>
<dbReference type="EMBL" id="CM026422">
    <property type="protein sequence ID" value="KAG0588031.1"/>
    <property type="molecule type" value="Genomic_DNA"/>
</dbReference>
<protein>
    <recommendedName>
        <fullName evidence="4">Secreted protein</fullName>
    </recommendedName>
</protein>
<sequence length="78" mass="8860">MHETVTCLFLLFLHKLWVTASGCPGMLELRSFTTAMLLNVRTHRFFSSATLDSRKSEISLLRAHLNLLTAGRLRAIRS</sequence>
<organism evidence="2 3">
    <name type="scientific">Ceratodon purpureus</name>
    <name type="common">Fire moss</name>
    <name type="synonym">Dicranum purpureum</name>
    <dbReference type="NCBI Taxonomy" id="3225"/>
    <lineage>
        <taxon>Eukaryota</taxon>
        <taxon>Viridiplantae</taxon>
        <taxon>Streptophyta</taxon>
        <taxon>Embryophyta</taxon>
        <taxon>Bryophyta</taxon>
        <taxon>Bryophytina</taxon>
        <taxon>Bryopsida</taxon>
        <taxon>Dicranidae</taxon>
        <taxon>Pseudoditrichales</taxon>
        <taxon>Ditrichaceae</taxon>
        <taxon>Ceratodon</taxon>
    </lineage>
</organism>
<evidence type="ECO:0000313" key="3">
    <source>
        <dbReference type="Proteomes" id="UP000822688"/>
    </source>
</evidence>
<gene>
    <name evidence="2" type="ORF">KC19_2G210100</name>
</gene>
<feature type="signal peptide" evidence="1">
    <location>
        <begin position="1"/>
        <end position="22"/>
    </location>
</feature>
<keyword evidence="3" id="KW-1185">Reference proteome</keyword>
<reference evidence="2" key="1">
    <citation type="submission" date="2020-06" db="EMBL/GenBank/DDBJ databases">
        <title>WGS assembly of Ceratodon purpureus strain R40.</title>
        <authorList>
            <person name="Carey S.B."/>
            <person name="Jenkins J."/>
            <person name="Shu S."/>
            <person name="Lovell J.T."/>
            <person name="Sreedasyam A."/>
            <person name="Maumus F."/>
            <person name="Tiley G.P."/>
            <person name="Fernandez-Pozo N."/>
            <person name="Barry K."/>
            <person name="Chen C."/>
            <person name="Wang M."/>
            <person name="Lipzen A."/>
            <person name="Daum C."/>
            <person name="Saski C.A."/>
            <person name="Payton A.C."/>
            <person name="Mcbreen J.C."/>
            <person name="Conrad R.E."/>
            <person name="Kollar L.M."/>
            <person name="Olsson S."/>
            <person name="Huttunen S."/>
            <person name="Landis J.B."/>
            <person name="Wickett N.J."/>
            <person name="Johnson M.G."/>
            <person name="Rensing S.A."/>
            <person name="Grimwood J."/>
            <person name="Schmutz J."/>
            <person name="Mcdaniel S.F."/>
        </authorList>
    </citation>
    <scope>NUCLEOTIDE SEQUENCE</scope>
    <source>
        <strain evidence="2">R40</strain>
    </source>
</reference>
<proteinExistence type="predicted"/>
<dbReference type="AlphaFoldDB" id="A0A8T0IZE9"/>
<dbReference type="Proteomes" id="UP000822688">
    <property type="component" value="Chromosome 2"/>
</dbReference>
<evidence type="ECO:0000256" key="1">
    <source>
        <dbReference type="SAM" id="SignalP"/>
    </source>
</evidence>
<name>A0A8T0IZE9_CERPU</name>
<evidence type="ECO:0008006" key="4">
    <source>
        <dbReference type="Google" id="ProtNLM"/>
    </source>
</evidence>
<evidence type="ECO:0000313" key="2">
    <source>
        <dbReference type="EMBL" id="KAG0588031.1"/>
    </source>
</evidence>